<gene>
    <name evidence="2" type="ORF">Tci_567053</name>
</gene>
<keyword evidence="2" id="KW-0808">Transferase</keyword>
<dbReference type="AlphaFoldDB" id="A0A699IY17"/>
<keyword evidence="2" id="KW-0695">RNA-directed DNA polymerase</keyword>
<protein>
    <submittedName>
        <fullName evidence="2">RNA-directed DNA polymerase, eukaryota, reverse transcriptase zinc-binding domain protein</fullName>
    </submittedName>
</protein>
<dbReference type="GO" id="GO:0003964">
    <property type="term" value="F:RNA-directed DNA polymerase activity"/>
    <property type="evidence" value="ECO:0007669"/>
    <property type="project" value="UniProtKB-KW"/>
</dbReference>
<dbReference type="PANTHER" id="PTHR33116:SF81">
    <property type="entry name" value="RNA-DIRECTED DNA POLYMERASE"/>
    <property type="match status" value="1"/>
</dbReference>
<accession>A0A699IY17</accession>
<organism evidence="2">
    <name type="scientific">Tanacetum cinerariifolium</name>
    <name type="common">Dalmatian daisy</name>
    <name type="synonym">Chrysanthemum cinerariifolium</name>
    <dbReference type="NCBI Taxonomy" id="118510"/>
    <lineage>
        <taxon>Eukaryota</taxon>
        <taxon>Viridiplantae</taxon>
        <taxon>Streptophyta</taxon>
        <taxon>Embryophyta</taxon>
        <taxon>Tracheophyta</taxon>
        <taxon>Spermatophyta</taxon>
        <taxon>Magnoliopsida</taxon>
        <taxon>eudicotyledons</taxon>
        <taxon>Gunneridae</taxon>
        <taxon>Pentapetalae</taxon>
        <taxon>asterids</taxon>
        <taxon>campanulids</taxon>
        <taxon>Asterales</taxon>
        <taxon>Asteraceae</taxon>
        <taxon>Asteroideae</taxon>
        <taxon>Anthemideae</taxon>
        <taxon>Anthemidinae</taxon>
        <taxon>Tanacetum</taxon>
    </lineage>
</organism>
<sequence length="425" mass="48419">DFLDDVLKKFGFGNKWCNWIQCCLKSSRDSIFVNGSPTDEFQFYKGSKQGDPLSPFLFILIMESLHLSFQRVVDVGLFKGINLNHSLCLSHMFYAYDAIFMGQWSDVNITTLIHVLECFFHASGPKINLFKSKIMGVNVEGSYVNQAAVKLGCQVLTSPFIYLGTKVGGTMSRVQAWHEVVEKVKTRLSKCKMKTLSIRGRRTLLKSVLGFIPIFHMSIFRVPSKVLQILESIRDSIWTKVITTIHGVNGNVNSSGGKADRSCWLAIVDEVRVLHKKGVYVFDFMNLKLGNGEMVKFWLDRWFEGGILKDLFPRMFALENMKETQFSKLVELVQSISLMPINDCWVWNLESSGEFSVATIRRIIDETRFPNIGDTTRRVKYVPIKVNSLAWIIRCDVLPTRMNLSRRGIDIQAISCPICDYGVES</sequence>
<evidence type="ECO:0000313" key="2">
    <source>
        <dbReference type="EMBL" id="GEZ95080.1"/>
    </source>
</evidence>
<evidence type="ECO:0000259" key="1">
    <source>
        <dbReference type="PROSITE" id="PS50878"/>
    </source>
</evidence>
<dbReference type="PANTHER" id="PTHR33116">
    <property type="entry name" value="REVERSE TRANSCRIPTASE ZINC-BINDING DOMAIN-CONTAINING PROTEIN-RELATED-RELATED"/>
    <property type="match status" value="1"/>
</dbReference>
<reference evidence="2" key="1">
    <citation type="journal article" date="2019" name="Sci. Rep.">
        <title>Draft genome of Tanacetum cinerariifolium, the natural source of mosquito coil.</title>
        <authorList>
            <person name="Yamashiro T."/>
            <person name="Shiraishi A."/>
            <person name="Satake H."/>
            <person name="Nakayama K."/>
        </authorList>
    </citation>
    <scope>NUCLEOTIDE SEQUENCE</scope>
</reference>
<dbReference type="Pfam" id="PF00078">
    <property type="entry name" value="RVT_1"/>
    <property type="match status" value="1"/>
</dbReference>
<comment type="caution">
    <text evidence="2">The sequence shown here is derived from an EMBL/GenBank/DDBJ whole genome shotgun (WGS) entry which is preliminary data.</text>
</comment>
<feature type="non-terminal residue" evidence="2">
    <location>
        <position position="1"/>
    </location>
</feature>
<dbReference type="PROSITE" id="PS50878">
    <property type="entry name" value="RT_POL"/>
    <property type="match status" value="1"/>
</dbReference>
<feature type="domain" description="Reverse transcriptase" evidence="1">
    <location>
        <begin position="1"/>
        <end position="167"/>
    </location>
</feature>
<dbReference type="EMBL" id="BKCJ010346607">
    <property type="protein sequence ID" value="GEZ95080.1"/>
    <property type="molecule type" value="Genomic_DNA"/>
</dbReference>
<proteinExistence type="predicted"/>
<keyword evidence="2" id="KW-0548">Nucleotidyltransferase</keyword>
<name>A0A699IY17_TANCI</name>
<dbReference type="InterPro" id="IPR000477">
    <property type="entry name" value="RT_dom"/>
</dbReference>